<dbReference type="SMART" id="SM01130">
    <property type="entry name" value="DHDPS"/>
    <property type="match status" value="1"/>
</dbReference>
<gene>
    <name evidence="3" type="ORF">A4X20_27880</name>
</gene>
<dbReference type="PANTHER" id="PTHR12128:SF66">
    <property type="entry name" value="4-HYDROXY-2-OXOGLUTARATE ALDOLASE, MITOCHONDRIAL"/>
    <property type="match status" value="1"/>
</dbReference>
<organism evidence="3 4">
    <name type="scientific">Mycolicibacterium iranicum</name>
    <name type="common">Mycobacterium iranicum</name>
    <dbReference type="NCBI Taxonomy" id="912594"/>
    <lineage>
        <taxon>Bacteria</taxon>
        <taxon>Bacillati</taxon>
        <taxon>Actinomycetota</taxon>
        <taxon>Actinomycetes</taxon>
        <taxon>Mycobacteriales</taxon>
        <taxon>Mycobacteriaceae</taxon>
        <taxon>Mycolicibacterium</taxon>
    </lineage>
</organism>
<dbReference type="RefSeq" id="WP_064284086.1">
    <property type="nucleotide sequence ID" value="NZ_LWCS01000049.1"/>
</dbReference>
<reference evidence="3 4" key="1">
    <citation type="submission" date="2016-04" db="EMBL/GenBank/DDBJ databases">
        <title>Draft Genome Sequences of Staphylococcus capitis Strain H36, S. capitis Strain H65, S. cohnii Strain H62, S. hominis Strain H69, Mycobacterium iranicum Strain H39, Plantibacter sp. Strain H53, Pseudomonas oryzihabitans Strain H72, and Microbacterium sp. Strain H83, isolated from residential settings.</title>
        <authorList>
            <person name="Lymperopoulou D."/>
            <person name="Adams R.I."/>
            <person name="Lindow S."/>
            <person name="Coil D.A."/>
            <person name="Jospin G."/>
            <person name="Eisen J.A."/>
        </authorList>
    </citation>
    <scope>NUCLEOTIDE SEQUENCE [LARGE SCALE GENOMIC DNA]</scope>
    <source>
        <strain evidence="3 4">H39</strain>
    </source>
</reference>
<evidence type="ECO:0000313" key="4">
    <source>
        <dbReference type="Proteomes" id="UP000078396"/>
    </source>
</evidence>
<evidence type="ECO:0000256" key="2">
    <source>
        <dbReference type="ARBA" id="ARBA00023239"/>
    </source>
</evidence>
<accession>A0A178LPU4</accession>
<dbReference type="InterPro" id="IPR002220">
    <property type="entry name" value="DapA-like"/>
</dbReference>
<dbReference type="CDD" id="cd00408">
    <property type="entry name" value="DHDPS-like"/>
    <property type="match status" value="1"/>
</dbReference>
<evidence type="ECO:0000313" key="3">
    <source>
        <dbReference type="EMBL" id="OAN33346.1"/>
    </source>
</evidence>
<proteinExistence type="inferred from homology"/>
<dbReference type="GO" id="GO:0005829">
    <property type="term" value="C:cytosol"/>
    <property type="evidence" value="ECO:0007669"/>
    <property type="project" value="TreeGrafter"/>
</dbReference>
<dbReference type="SUPFAM" id="SSF51569">
    <property type="entry name" value="Aldolase"/>
    <property type="match status" value="1"/>
</dbReference>
<dbReference type="Pfam" id="PF00701">
    <property type="entry name" value="DHDPS"/>
    <property type="match status" value="1"/>
</dbReference>
<dbReference type="PANTHER" id="PTHR12128">
    <property type="entry name" value="DIHYDRODIPICOLINATE SYNTHASE"/>
    <property type="match status" value="1"/>
</dbReference>
<keyword evidence="2" id="KW-0456">Lyase</keyword>
<dbReference type="Proteomes" id="UP000078396">
    <property type="component" value="Unassembled WGS sequence"/>
</dbReference>
<protein>
    <submittedName>
        <fullName evidence="3">Dihydrodipicolinate synthase family protein</fullName>
    </submittedName>
</protein>
<sequence length="299" mass="30976">MTGVLDRGLWGVLATPFDEHLNVDFESLRNEVASFTEDGCCGLVALGVFGEAASLQPAEAAAVAQTVASSTDLPYVLGLSERSPDAVVSQALRLLGAVPRPPTALMAQISDADPVVAAESLRRLHEATGTGVLIQDYPVVSGVNVTDEQVVALVRACPFAVGVKSETPPTSVAVARLATSVDVPVFGGLGGVGLLDELASGSAGAMTGFSHPSVLASVLRGYNDGGFTAARDVFAPWLPLANFEGQLRIGLSIRKEVLRRRGVIAGSRVRPPALPLPDLLVPLLDQHLATLPVAGHPSR</sequence>
<dbReference type="EMBL" id="LWCS01000049">
    <property type="protein sequence ID" value="OAN33346.1"/>
    <property type="molecule type" value="Genomic_DNA"/>
</dbReference>
<dbReference type="InterPro" id="IPR013785">
    <property type="entry name" value="Aldolase_TIM"/>
</dbReference>
<dbReference type="AlphaFoldDB" id="A0A178LPU4"/>
<dbReference type="STRING" id="912594.AWC12_16845"/>
<comment type="caution">
    <text evidence="3">The sequence shown here is derived from an EMBL/GenBank/DDBJ whole genome shotgun (WGS) entry which is preliminary data.</text>
</comment>
<comment type="similarity">
    <text evidence="1">Belongs to the DapA family.</text>
</comment>
<dbReference type="GO" id="GO:0008840">
    <property type="term" value="F:4-hydroxy-tetrahydrodipicolinate synthase activity"/>
    <property type="evidence" value="ECO:0007669"/>
    <property type="project" value="TreeGrafter"/>
</dbReference>
<name>A0A178LPU4_MYCIR</name>
<dbReference type="Gene3D" id="3.20.20.70">
    <property type="entry name" value="Aldolase class I"/>
    <property type="match status" value="1"/>
</dbReference>
<evidence type="ECO:0000256" key="1">
    <source>
        <dbReference type="ARBA" id="ARBA00007592"/>
    </source>
</evidence>